<dbReference type="RefSeq" id="WP_371837206.1">
    <property type="nucleotide sequence ID" value="NZ_JBGMEK010000002.1"/>
</dbReference>
<dbReference type="EMBL" id="JBGMEK010000002">
    <property type="protein sequence ID" value="MFA0809586.1"/>
    <property type="molecule type" value="Genomic_DNA"/>
</dbReference>
<proteinExistence type="predicted"/>
<evidence type="ECO:0000256" key="1">
    <source>
        <dbReference type="SAM" id="Phobius"/>
    </source>
</evidence>
<comment type="caution">
    <text evidence="2">The sequence shown here is derived from an EMBL/GenBank/DDBJ whole genome shotgun (WGS) entry which is preliminary data.</text>
</comment>
<gene>
    <name evidence="2" type="ORF">ACCI49_01535</name>
</gene>
<organism evidence="2 3">
    <name type="scientific">Microbulbifer epialgicus</name>
    <dbReference type="NCBI Taxonomy" id="393907"/>
    <lineage>
        <taxon>Bacteria</taxon>
        <taxon>Pseudomonadati</taxon>
        <taxon>Pseudomonadota</taxon>
        <taxon>Gammaproteobacteria</taxon>
        <taxon>Cellvibrionales</taxon>
        <taxon>Microbulbiferaceae</taxon>
        <taxon>Microbulbifer</taxon>
    </lineage>
</organism>
<keyword evidence="1" id="KW-1133">Transmembrane helix</keyword>
<keyword evidence="1" id="KW-0472">Membrane</keyword>
<sequence length="53" mass="5360">MEFASFSIELLSILFFIAVIAGLLDTLAGGGGLVTVPVLILSGVPPLTALSTN</sequence>
<keyword evidence="3" id="KW-1185">Reference proteome</keyword>
<accession>A0ABV4NUD7</accession>
<feature type="transmembrane region" description="Helical" evidence="1">
    <location>
        <begin position="6"/>
        <end position="24"/>
    </location>
</feature>
<feature type="transmembrane region" description="Helical" evidence="1">
    <location>
        <begin position="31"/>
        <end position="50"/>
    </location>
</feature>
<protein>
    <recommendedName>
        <fullName evidence="4">Sulfite exporter TauE/SafE</fullName>
    </recommendedName>
</protein>
<dbReference type="Proteomes" id="UP001569428">
    <property type="component" value="Unassembled WGS sequence"/>
</dbReference>
<name>A0ABV4NUD7_9GAMM</name>
<keyword evidence="1" id="KW-0812">Transmembrane</keyword>
<evidence type="ECO:0000313" key="2">
    <source>
        <dbReference type="EMBL" id="MFA0809586.1"/>
    </source>
</evidence>
<evidence type="ECO:0000313" key="3">
    <source>
        <dbReference type="Proteomes" id="UP001569428"/>
    </source>
</evidence>
<reference evidence="2 3" key="1">
    <citation type="submission" date="2024-08" db="EMBL/GenBank/DDBJ databases">
        <authorList>
            <person name="Ishaq N."/>
        </authorList>
    </citation>
    <scope>NUCLEOTIDE SEQUENCE [LARGE SCALE GENOMIC DNA]</scope>
    <source>
        <strain evidence="2 3">DSM 18651</strain>
    </source>
</reference>
<evidence type="ECO:0008006" key="4">
    <source>
        <dbReference type="Google" id="ProtNLM"/>
    </source>
</evidence>